<evidence type="ECO:0000313" key="4">
    <source>
        <dbReference type="Proteomes" id="UP001220395"/>
    </source>
</evidence>
<name>A0ABY7TFL5_9SPHN</name>
<dbReference type="PANTHER" id="PTHR12147:SF26">
    <property type="entry name" value="PEPTIDASE M28 DOMAIN-CONTAINING PROTEIN"/>
    <property type="match status" value="1"/>
</dbReference>
<dbReference type="InterPro" id="IPR046450">
    <property type="entry name" value="PA_dom_sf"/>
</dbReference>
<dbReference type="EMBL" id="CP117411">
    <property type="protein sequence ID" value="WCT71848.1"/>
    <property type="molecule type" value="Genomic_DNA"/>
</dbReference>
<evidence type="ECO:0000259" key="2">
    <source>
        <dbReference type="Pfam" id="PF04389"/>
    </source>
</evidence>
<evidence type="ECO:0000256" key="1">
    <source>
        <dbReference type="SAM" id="SignalP"/>
    </source>
</evidence>
<feature type="chain" id="PRO_5046565923" evidence="1">
    <location>
        <begin position="20"/>
        <end position="526"/>
    </location>
</feature>
<dbReference type="Gene3D" id="3.40.630.10">
    <property type="entry name" value="Zn peptidases"/>
    <property type="match status" value="2"/>
</dbReference>
<dbReference type="CDD" id="cd04820">
    <property type="entry name" value="PA_M28_1_1"/>
    <property type="match status" value="1"/>
</dbReference>
<dbReference type="Pfam" id="PF04389">
    <property type="entry name" value="Peptidase_M28"/>
    <property type="match status" value="1"/>
</dbReference>
<gene>
    <name evidence="3" type="ORF">PQ455_09290</name>
</gene>
<organism evidence="3 4">
    <name type="scientific">Sphingomonas naphthae</name>
    <dbReference type="NCBI Taxonomy" id="1813468"/>
    <lineage>
        <taxon>Bacteria</taxon>
        <taxon>Pseudomonadati</taxon>
        <taxon>Pseudomonadota</taxon>
        <taxon>Alphaproteobacteria</taxon>
        <taxon>Sphingomonadales</taxon>
        <taxon>Sphingomonadaceae</taxon>
        <taxon>Sphingomonas</taxon>
    </lineage>
</organism>
<dbReference type="InterPro" id="IPR007484">
    <property type="entry name" value="Peptidase_M28"/>
</dbReference>
<proteinExistence type="predicted"/>
<dbReference type="Gene3D" id="3.50.30.30">
    <property type="match status" value="1"/>
</dbReference>
<keyword evidence="4" id="KW-1185">Reference proteome</keyword>
<dbReference type="SUPFAM" id="SSF53187">
    <property type="entry name" value="Zn-dependent exopeptidases"/>
    <property type="match status" value="1"/>
</dbReference>
<dbReference type="PANTHER" id="PTHR12147">
    <property type="entry name" value="METALLOPEPTIDASE M28 FAMILY MEMBER"/>
    <property type="match status" value="1"/>
</dbReference>
<accession>A0ABY7TFL5</accession>
<feature type="signal peptide" evidence="1">
    <location>
        <begin position="1"/>
        <end position="19"/>
    </location>
</feature>
<protein>
    <submittedName>
        <fullName evidence="3">M28 family metallopeptidase</fullName>
    </submittedName>
</protein>
<feature type="domain" description="Peptidase M28" evidence="2">
    <location>
        <begin position="284"/>
        <end position="501"/>
    </location>
</feature>
<dbReference type="InterPro" id="IPR045175">
    <property type="entry name" value="M28_fam"/>
</dbReference>
<evidence type="ECO:0000313" key="3">
    <source>
        <dbReference type="EMBL" id="WCT71848.1"/>
    </source>
</evidence>
<keyword evidence="1" id="KW-0732">Signal</keyword>
<dbReference type="Proteomes" id="UP001220395">
    <property type="component" value="Chromosome"/>
</dbReference>
<sequence>MPKLWPVALLLTTAAGALAAQAPASRGDAWWAHVEALANDGMEGRLTGSPGHQRAADYIVKQLTAIGLKPAGVNGFYQPVALIDQSFIAAESSAALVGPAGEMPLAVPTDVYFRGGPMPETVDAPLVFAGYGLHIPEAGYDDFKGLDLKGKVVVVLSGGPADISGALKSSARSERGKYLAEQGAVGVIALTTPKQVEIPWTRQVLLSSAPSMFFADPALRDVATPLMAATLDVAKAPLLFAGAKLSFDELSALSDASKPVPTFALTPRFKAKIVARRKAVASTNLVAKLPGSDPKLAAEHVVLSAHFDGLGVGQPINGDAIYNGALDNASGVASLLEIAKTLTASKVKPKRSILFTFVTGEEKGLLGSRYFAKRPSVPAASLVADLNFDMALPIFALKAVTPLGYEESSLGTDAKAVSAEMGLPILPDPFPDRNTFIRSDQYSFIREGIPALFFKYGFTAGTPEAAAEKAWRANIYHSPADDLKQPVMKEEAVKLDDYVAALALRVANGAARPAWNEASFFKRFVK</sequence>
<dbReference type="RefSeq" id="WP_273685795.1">
    <property type="nucleotide sequence ID" value="NZ_CP117411.1"/>
</dbReference>
<reference evidence="3 4" key="1">
    <citation type="submission" date="2023-02" db="EMBL/GenBank/DDBJ databases">
        <title>Genome sequence of Sphingomonas naphthae.</title>
        <authorList>
            <person name="Kim S."/>
            <person name="Heo J."/>
            <person name="Kwon S.-W."/>
        </authorList>
    </citation>
    <scope>NUCLEOTIDE SEQUENCE [LARGE SCALE GENOMIC DNA]</scope>
    <source>
        <strain evidence="3 4">KACC 18716</strain>
    </source>
</reference>
<dbReference type="SUPFAM" id="SSF52025">
    <property type="entry name" value="PA domain"/>
    <property type="match status" value="1"/>
</dbReference>